<dbReference type="Proteomes" id="UP000828390">
    <property type="component" value="Unassembled WGS sequence"/>
</dbReference>
<reference evidence="1" key="2">
    <citation type="submission" date="2020-11" db="EMBL/GenBank/DDBJ databases">
        <authorList>
            <person name="McCartney M.A."/>
            <person name="Auch B."/>
            <person name="Kono T."/>
            <person name="Mallez S."/>
            <person name="Becker A."/>
            <person name="Gohl D.M."/>
            <person name="Silverstein K.A.T."/>
            <person name="Koren S."/>
            <person name="Bechman K.B."/>
            <person name="Herman A."/>
            <person name="Abrahante J.E."/>
            <person name="Garbe J."/>
        </authorList>
    </citation>
    <scope>NUCLEOTIDE SEQUENCE</scope>
    <source>
        <strain evidence="1">Duluth1</strain>
        <tissue evidence="1">Whole animal</tissue>
    </source>
</reference>
<reference evidence="1" key="1">
    <citation type="journal article" date="2019" name="bioRxiv">
        <title>The Genome of the Zebra Mussel, Dreissena polymorpha: A Resource for Invasive Species Research.</title>
        <authorList>
            <person name="McCartney M.A."/>
            <person name="Auch B."/>
            <person name="Kono T."/>
            <person name="Mallez S."/>
            <person name="Zhang Y."/>
            <person name="Obille A."/>
            <person name="Becker A."/>
            <person name="Abrahante J.E."/>
            <person name="Garbe J."/>
            <person name="Badalamenti J.P."/>
            <person name="Herman A."/>
            <person name="Mangelson H."/>
            <person name="Liachko I."/>
            <person name="Sullivan S."/>
            <person name="Sone E.D."/>
            <person name="Koren S."/>
            <person name="Silverstein K.A.T."/>
            <person name="Beckman K.B."/>
            <person name="Gohl D.M."/>
        </authorList>
    </citation>
    <scope>NUCLEOTIDE SEQUENCE</scope>
    <source>
        <strain evidence="1">Duluth1</strain>
        <tissue evidence="1">Whole animal</tissue>
    </source>
</reference>
<name>A0A9D3Z367_DREPO</name>
<dbReference type="AlphaFoldDB" id="A0A9D3Z367"/>
<gene>
    <name evidence="1" type="ORF">DPMN_068945</name>
</gene>
<evidence type="ECO:0000313" key="2">
    <source>
        <dbReference type="Proteomes" id="UP000828390"/>
    </source>
</evidence>
<keyword evidence="2" id="KW-1185">Reference proteome</keyword>
<accession>A0A9D3Z367</accession>
<dbReference type="EMBL" id="JAIWYP010000014">
    <property type="protein sequence ID" value="KAH3709482.1"/>
    <property type="molecule type" value="Genomic_DNA"/>
</dbReference>
<organism evidence="1 2">
    <name type="scientific">Dreissena polymorpha</name>
    <name type="common">Zebra mussel</name>
    <name type="synonym">Mytilus polymorpha</name>
    <dbReference type="NCBI Taxonomy" id="45954"/>
    <lineage>
        <taxon>Eukaryota</taxon>
        <taxon>Metazoa</taxon>
        <taxon>Spiralia</taxon>
        <taxon>Lophotrochozoa</taxon>
        <taxon>Mollusca</taxon>
        <taxon>Bivalvia</taxon>
        <taxon>Autobranchia</taxon>
        <taxon>Heteroconchia</taxon>
        <taxon>Euheterodonta</taxon>
        <taxon>Imparidentia</taxon>
        <taxon>Neoheterodontei</taxon>
        <taxon>Myida</taxon>
        <taxon>Dreissenoidea</taxon>
        <taxon>Dreissenidae</taxon>
        <taxon>Dreissena</taxon>
    </lineage>
</organism>
<protein>
    <submittedName>
        <fullName evidence="1">Uncharacterized protein</fullName>
    </submittedName>
</protein>
<evidence type="ECO:0000313" key="1">
    <source>
        <dbReference type="EMBL" id="KAH3709482.1"/>
    </source>
</evidence>
<comment type="caution">
    <text evidence="1">The sequence shown here is derived from an EMBL/GenBank/DDBJ whole genome shotgun (WGS) entry which is preliminary data.</text>
</comment>
<proteinExistence type="predicted"/>
<sequence length="78" mass="8593">MDFMVKTAASRVAQIAVHAVMQTAALRVEEDIMGLLVRFPALVQCVRMVNATDKMEFVPRVSPVTLGILAMKHARPDV</sequence>